<evidence type="ECO:0000313" key="1">
    <source>
        <dbReference type="EMBL" id="MCV9385579.1"/>
    </source>
</evidence>
<comment type="caution">
    <text evidence="1">The sequence shown here is derived from an EMBL/GenBank/DDBJ whole genome shotgun (WGS) entry which is preliminary data.</text>
</comment>
<proteinExistence type="predicted"/>
<sequence length="184" mass="21209">MTRLNNINGWPHLVENENVLVATVDGETEWGSFERFELIQEKLDDELGEFYFLPSVEYELLASGIRKEDLSKIGRDVDLSIRVAECLKVRYLLKYSVEGARPAEIYQYSDEQYPLENGKVRLRWQIYDLLNLNVSPAFEVIASSMPIPLSSRDYVDVTGLERLTLKAINRSCREIKKGMVKAED</sequence>
<dbReference type="RefSeq" id="WP_264136363.1">
    <property type="nucleotide sequence ID" value="NZ_JAOYOD010000001.1"/>
</dbReference>
<dbReference type="EMBL" id="JAOYOD010000001">
    <property type="protein sequence ID" value="MCV9385579.1"/>
    <property type="molecule type" value="Genomic_DNA"/>
</dbReference>
<keyword evidence="2" id="KW-1185">Reference proteome</keyword>
<dbReference type="Proteomes" id="UP001300692">
    <property type="component" value="Unassembled WGS sequence"/>
</dbReference>
<evidence type="ECO:0000313" key="2">
    <source>
        <dbReference type="Proteomes" id="UP001300692"/>
    </source>
</evidence>
<accession>A0ABT3CPY3</accession>
<organism evidence="1 2">
    <name type="scientific">Reichenbachiella ulvae</name>
    <dbReference type="NCBI Taxonomy" id="2980104"/>
    <lineage>
        <taxon>Bacteria</taxon>
        <taxon>Pseudomonadati</taxon>
        <taxon>Bacteroidota</taxon>
        <taxon>Cytophagia</taxon>
        <taxon>Cytophagales</taxon>
        <taxon>Reichenbachiellaceae</taxon>
        <taxon>Reichenbachiella</taxon>
    </lineage>
</organism>
<protein>
    <submittedName>
        <fullName evidence="1">Uncharacterized protein</fullName>
    </submittedName>
</protein>
<name>A0ABT3CPY3_9BACT</name>
<reference evidence="1 2" key="1">
    <citation type="submission" date="2022-10" db="EMBL/GenBank/DDBJ databases">
        <title>Comparative genomics and taxonomic characterization of three novel marine species of genus Reichenbachiella exhibiting antioxidant and polysaccharide degradation activities.</title>
        <authorList>
            <person name="Muhammad N."/>
            <person name="Lee Y.-J."/>
            <person name="Ko J."/>
            <person name="Kim S.-G."/>
        </authorList>
    </citation>
    <scope>NUCLEOTIDE SEQUENCE [LARGE SCALE GENOMIC DNA]</scope>
    <source>
        <strain evidence="1 2">ABR2-5</strain>
    </source>
</reference>
<gene>
    <name evidence="1" type="ORF">N7U62_02840</name>
</gene>